<sequence>MDSSRKGASLVVLAVCALAAARSAHAQEPTTLDRQEQLRQAEQVQRQQEQDRQAPFVGPREAEAPADMRSTALPTEALCFPIRRIRLGGGGPDAARFSWLWQSLRRYEGRCIGTAGIDLIRRRALDQLVARGFVTTRLGVPAQDLSSGELRFELLPGRLRQVRVQSADGRVFWRGALPLRPGDVLDLRAIEQGVEQFKRVPSQDAKIDITPGEQPGESDLLITVQRSKRWRAVLNADDSGVQATGRYQGGIDFALDAPLGINDLLSIGYNHDLVDDGAARGTRGNSLSYSVPWGWWTASLSLSSYRYHQQVDGFRQSFQSSGSSNSAQLDLQRVIHRTGTSKTTLGVVVAKRAARSYLDGVEIGIQRRHTTSAEFYLSHRHYLGKLQLDTRLGHRRGTPWFDGQWTGYDPAVGFPGYRYGVTTLDVSAGLPFALGPVALSWDSSLHAQTSPQLLLGSEFITLGGRYSVRGFDGERTLGAERGAYWRNTLNLPVQRLGITPYLGVDAGRIAGPSASAQAGRSLVGGFVGMRGARGGLSWDGFAGWDLHAPRDFHSAQPAYGVRLIYQF</sequence>
<feature type="domain" description="Polypeptide-transport-associated ShlB-type" evidence="7">
    <location>
        <begin position="80"/>
        <end position="157"/>
    </location>
</feature>
<reference evidence="9 10" key="1">
    <citation type="submission" date="2023-05" db="EMBL/GenBank/DDBJ databases">
        <title>Xanthomonas rydalmerenesis sp. nov., a novel Xanthomonas species isolated from Fragaria x ananassa.</title>
        <authorList>
            <person name="McKnight D.J.E."/>
            <person name="Wong-Bajracharya J."/>
            <person name="Okoh E.B."/>
            <person name="Snijders F."/>
            <person name="Lidbetter F."/>
            <person name="Webster J."/>
            <person name="Djordjevic S.P."/>
            <person name="Bogema D.R."/>
            <person name="Chapman T.A."/>
        </authorList>
    </citation>
    <scope>NUCLEOTIDE SEQUENCE [LARGE SCALE GENOMIC DNA]</scope>
    <source>
        <strain evidence="9 10">DAR34883</strain>
    </source>
</reference>
<dbReference type="Gene3D" id="2.40.160.50">
    <property type="entry name" value="membrane protein fhac: a member of the omp85/tpsb transporter family"/>
    <property type="match status" value="1"/>
</dbReference>
<dbReference type="Pfam" id="PF08479">
    <property type="entry name" value="POTRA_2"/>
    <property type="match status" value="1"/>
</dbReference>
<gene>
    <name evidence="9" type="ORF">QN243_21195</name>
</gene>
<evidence type="ECO:0000259" key="8">
    <source>
        <dbReference type="Pfam" id="PF17287"/>
    </source>
</evidence>
<keyword evidence="2" id="KW-0812">Transmembrane</keyword>
<dbReference type="InterPro" id="IPR035251">
    <property type="entry name" value="ShlB_POTRA"/>
</dbReference>
<dbReference type="InterPro" id="IPR013686">
    <property type="entry name" value="Polypept-transport_assoc_ShlB"/>
</dbReference>
<keyword evidence="3" id="KW-0998">Cell outer membrane</keyword>
<evidence type="ECO:0000256" key="4">
    <source>
        <dbReference type="SAM" id="MobiDB-lite"/>
    </source>
</evidence>
<proteinExistence type="predicted"/>
<dbReference type="EMBL" id="CP126172">
    <property type="protein sequence ID" value="WOS40865.1"/>
    <property type="molecule type" value="Genomic_DNA"/>
</dbReference>
<feature type="region of interest" description="Disordered" evidence="4">
    <location>
        <begin position="26"/>
        <end position="68"/>
    </location>
</feature>
<feature type="signal peptide" evidence="5">
    <location>
        <begin position="1"/>
        <end position="26"/>
    </location>
</feature>
<evidence type="ECO:0000313" key="9">
    <source>
        <dbReference type="EMBL" id="WOS40865.1"/>
    </source>
</evidence>
<accession>A0ABZ0JMJ8</accession>
<organism evidence="9 10">
    <name type="scientific">Xanthomonas rydalmerensis</name>
    <dbReference type="NCBI Taxonomy" id="3046274"/>
    <lineage>
        <taxon>Bacteria</taxon>
        <taxon>Pseudomonadati</taxon>
        <taxon>Pseudomonadota</taxon>
        <taxon>Gammaproteobacteria</taxon>
        <taxon>Lysobacterales</taxon>
        <taxon>Lysobacteraceae</taxon>
        <taxon>Xanthomonas</taxon>
    </lineage>
</organism>
<evidence type="ECO:0000313" key="10">
    <source>
        <dbReference type="Proteomes" id="UP001302020"/>
    </source>
</evidence>
<evidence type="ECO:0000256" key="3">
    <source>
        <dbReference type="ARBA" id="ARBA00023237"/>
    </source>
</evidence>
<dbReference type="PANTHER" id="PTHR34597:SF3">
    <property type="entry name" value="OUTER MEMBRANE TRANSPORTER CDIB"/>
    <property type="match status" value="1"/>
</dbReference>
<feature type="chain" id="PRO_5046290823" evidence="5">
    <location>
        <begin position="27"/>
        <end position="567"/>
    </location>
</feature>
<keyword evidence="1" id="KW-1134">Transmembrane beta strand</keyword>
<protein>
    <submittedName>
        <fullName evidence="9">ShlB/FhaC/HecB family hemolysin secretion/activation protein</fullName>
    </submittedName>
</protein>
<evidence type="ECO:0000256" key="2">
    <source>
        <dbReference type="ARBA" id="ARBA00022692"/>
    </source>
</evidence>
<dbReference type="Pfam" id="PF17287">
    <property type="entry name" value="POTRA_3"/>
    <property type="match status" value="1"/>
</dbReference>
<evidence type="ECO:0000256" key="5">
    <source>
        <dbReference type="SAM" id="SignalP"/>
    </source>
</evidence>
<feature type="domain" description="Haemolysin activator HlyB C-terminal" evidence="6">
    <location>
        <begin position="216"/>
        <end position="531"/>
    </location>
</feature>
<dbReference type="InterPro" id="IPR027282">
    <property type="entry name" value="TPS"/>
</dbReference>
<dbReference type="PANTHER" id="PTHR34597">
    <property type="entry name" value="SLR1661 PROTEIN"/>
    <property type="match status" value="1"/>
</dbReference>
<evidence type="ECO:0000256" key="1">
    <source>
        <dbReference type="ARBA" id="ARBA00022452"/>
    </source>
</evidence>
<name>A0ABZ0JMJ8_9XANT</name>
<dbReference type="InterPro" id="IPR005565">
    <property type="entry name" value="Hemolysn_activator_HlyB_C"/>
</dbReference>
<evidence type="ECO:0000259" key="7">
    <source>
        <dbReference type="Pfam" id="PF08479"/>
    </source>
</evidence>
<keyword evidence="10" id="KW-1185">Reference proteome</keyword>
<keyword evidence="5" id="KW-0732">Signal</keyword>
<dbReference type="PIRSF" id="PIRSF029745">
    <property type="entry name" value="FhaC"/>
    <property type="match status" value="1"/>
</dbReference>
<dbReference type="Gene3D" id="3.10.20.310">
    <property type="entry name" value="membrane protein fhac"/>
    <property type="match status" value="1"/>
</dbReference>
<feature type="domain" description="ShlB POTRA" evidence="8">
    <location>
        <begin position="159"/>
        <end position="211"/>
    </location>
</feature>
<dbReference type="Pfam" id="PF03865">
    <property type="entry name" value="ShlB"/>
    <property type="match status" value="1"/>
</dbReference>
<dbReference type="InterPro" id="IPR051544">
    <property type="entry name" value="TPS_OM_transporter"/>
</dbReference>
<evidence type="ECO:0000259" key="6">
    <source>
        <dbReference type="Pfam" id="PF03865"/>
    </source>
</evidence>
<dbReference type="Proteomes" id="UP001302020">
    <property type="component" value="Chromosome"/>
</dbReference>
<keyword evidence="1" id="KW-0472">Membrane</keyword>